<evidence type="ECO:0000256" key="4">
    <source>
        <dbReference type="ARBA" id="ARBA00023004"/>
    </source>
</evidence>
<evidence type="ECO:0000256" key="1">
    <source>
        <dbReference type="ARBA" id="ARBA00022630"/>
    </source>
</evidence>
<evidence type="ECO:0000259" key="7">
    <source>
        <dbReference type="PROSITE" id="PS51384"/>
    </source>
</evidence>
<protein>
    <submittedName>
        <fullName evidence="8">Oxidoreductase</fullName>
    </submittedName>
</protein>
<keyword evidence="5" id="KW-0411">Iron-sulfur</keyword>
<name>A0ABS6L1M2_9GAMM</name>
<dbReference type="InterPro" id="IPR017927">
    <property type="entry name" value="FAD-bd_FR_type"/>
</dbReference>
<dbReference type="InterPro" id="IPR001041">
    <property type="entry name" value="2Fe-2S_ferredoxin-type"/>
</dbReference>
<dbReference type="PROSITE" id="PS00197">
    <property type="entry name" value="2FE2S_FER_1"/>
    <property type="match status" value="1"/>
</dbReference>
<gene>
    <name evidence="8" type="ORF">J1786_12390</name>
</gene>
<dbReference type="EMBL" id="JAFMOU010000067">
    <property type="protein sequence ID" value="MBU9835601.1"/>
    <property type="molecule type" value="Genomic_DNA"/>
</dbReference>
<evidence type="ECO:0000313" key="9">
    <source>
        <dbReference type="Proteomes" id="UP000699865"/>
    </source>
</evidence>
<evidence type="ECO:0000256" key="5">
    <source>
        <dbReference type="ARBA" id="ARBA00023014"/>
    </source>
</evidence>
<dbReference type="Pfam" id="PF00111">
    <property type="entry name" value="Fer2"/>
    <property type="match status" value="1"/>
</dbReference>
<keyword evidence="2" id="KW-0001">2Fe-2S</keyword>
<keyword evidence="4" id="KW-0408">Iron</keyword>
<dbReference type="PANTHER" id="PTHR47354:SF1">
    <property type="entry name" value="CARNITINE MONOOXYGENASE REDUCTASE SUBUNIT"/>
    <property type="match status" value="1"/>
</dbReference>
<reference evidence="8 9" key="1">
    <citation type="submission" date="2021-03" db="EMBL/GenBank/DDBJ databases">
        <title>Five novel Rahnella species.</title>
        <authorList>
            <person name="Brady C."/>
            <person name="Asselin J."/>
            <person name="Beer S."/>
            <person name="Bruberg M.B."/>
            <person name="Crampton B."/>
            <person name="Venter S."/>
            <person name="Arnold D."/>
            <person name="Denman S."/>
        </authorList>
    </citation>
    <scope>NUCLEOTIDE SEQUENCE [LARGE SCALE GENOMIC DNA]</scope>
    <source>
        <strain evidence="8 9">L72c</strain>
    </source>
</reference>
<feature type="domain" description="2Fe-2S ferredoxin-type" evidence="6">
    <location>
        <begin position="239"/>
        <end position="324"/>
    </location>
</feature>
<keyword evidence="3" id="KW-0479">Metal-binding</keyword>
<keyword evidence="9" id="KW-1185">Reference proteome</keyword>
<dbReference type="PROSITE" id="PS51384">
    <property type="entry name" value="FAD_FR"/>
    <property type="match status" value="1"/>
</dbReference>
<organism evidence="8 9">
    <name type="scientific">Rahnella perminowiae</name>
    <dbReference type="NCBI Taxonomy" id="2816244"/>
    <lineage>
        <taxon>Bacteria</taxon>
        <taxon>Pseudomonadati</taxon>
        <taxon>Pseudomonadota</taxon>
        <taxon>Gammaproteobacteria</taxon>
        <taxon>Enterobacterales</taxon>
        <taxon>Yersiniaceae</taxon>
        <taxon>Rahnella</taxon>
    </lineage>
</organism>
<sequence>MTMKDAGLIPVTIKTVDVNGVGNMSLHLVAQQGSRLPAYLPGAHIDVFIPQLGARQYSLCSEHNDGEYYEICVKLAEPSTGGSHFIHHHFAPGDHLTISAPRNHFPLPQAGRYLLFAGGIGITPLLAMAEKITQQQIEFELHYYLSDTEKAAFLPRLTRPALAQHVFLHDSSANDSLRHNTPLSLCHPEENTQVLACGPDGFIERLKDIMRTHHWQENQLSFERFSNTNLNNETDSQPFHIQLGSGGPRYLVGPRQTIAEVLLSAGVDIMLSCEQGICGSCITDVIDGIPDHRDCVLTEEEKAENTQITLCCSRAKSPVLILDL</sequence>
<dbReference type="RefSeq" id="WP_217138425.1">
    <property type="nucleotide sequence ID" value="NZ_JAFMOU010000067.1"/>
</dbReference>
<evidence type="ECO:0000259" key="6">
    <source>
        <dbReference type="PROSITE" id="PS51085"/>
    </source>
</evidence>
<proteinExistence type="predicted"/>
<dbReference type="Proteomes" id="UP000699865">
    <property type="component" value="Unassembled WGS sequence"/>
</dbReference>
<evidence type="ECO:0000256" key="3">
    <source>
        <dbReference type="ARBA" id="ARBA00022723"/>
    </source>
</evidence>
<dbReference type="PROSITE" id="PS51085">
    <property type="entry name" value="2FE2S_FER_2"/>
    <property type="match status" value="1"/>
</dbReference>
<dbReference type="CDD" id="cd00207">
    <property type="entry name" value="fer2"/>
    <property type="match status" value="1"/>
</dbReference>
<keyword evidence="1" id="KW-0285">Flavoprotein</keyword>
<evidence type="ECO:0000313" key="8">
    <source>
        <dbReference type="EMBL" id="MBU9835601.1"/>
    </source>
</evidence>
<comment type="caution">
    <text evidence="8">The sequence shown here is derived from an EMBL/GenBank/DDBJ whole genome shotgun (WGS) entry which is preliminary data.</text>
</comment>
<dbReference type="CDD" id="cd06185">
    <property type="entry name" value="PDR_like"/>
    <property type="match status" value="1"/>
</dbReference>
<dbReference type="InterPro" id="IPR006058">
    <property type="entry name" value="2Fe2S_fd_BS"/>
</dbReference>
<accession>A0ABS6L1M2</accession>
<dbReference type="InterPro" id="IPR050415">
    <property type="entry name" value="MRET"/>
</dbReference>
<feature type="domain" description="FAD-binding FR-type" evidence="7">
    <location>
        <begin position="6"/>
        <end position="108"/>
    </location>
</feature>
<evidence type="ECO:0000256" key="2">
    <source>
        <dbReference type="ARBA" id="ARBA00022714"/>
    </source>
</evidence>
<dbReference type="PANTHER" id="PTHR47354">
    <property type="entry name" value="NADH OXIDOREDUCTASE HCR"/>
    <property type="match status" value="1"/>
</dbReference>